<evidence type="ECO:0000313" key="2">
    <source>
        <dbReference type="Proteomes" id="UP000324269"/>
    </source>
</evidence>
<proteinExistence type="predicted"/>
<comment type="caution">
    <text evidence="1">The sequence shown here is derived from an EMBL/GenBank/DDBJ whole genome shotgun (WGS) entry which is preliminary data.</text>
</comment>
<dbReference type="RefSeq" id="WP_148967467.1">
    <property type="nucleotide sequence ID" value="NZ_JBNIKW010000001.1"/>
</dbReference>
<dbReference type="AlphaFoldDB" id="A0A5D4UMJ3"/>
<gene>
    <name evidence="1" type="ORF">FZC85_01650</name>
</gene>
<accession>A0A5D4UMJ3</accession>
<protein>
    <submittedName>
        <fullName evidence="1">Uncharacterized protein</fullName>
    </submittedName>
</protein>
<dbReference type="Proteomes" id="UP000324269">
    <property type="component" value="Unassembled WGS sequence"/>
</dbReference>
<dbReference type="OrthoDB" id="268235at2"/>
<evidence type="ECO:0000313" key="1">
    <source>
        <dbReference type="EMBL" id="TYS88171.1"/>
    </source>
</evidence>
<organism evidence="1 2">
    <name type="scientific">Rossellomorea aquimaris</name>
    <dbReference type="NCBI Taxonomy" id="189382"/>
    <lineage>
        <taxon>Bacteria</taxon>
        <taxon>Bacillati</taxon>
        <taxon>Bacillota</taxon>
        <taxon>Bacilli</taxon>
        <taxon>Bacillales</taxon>
        <taxon>Bacillaceae</taxon>
        <taxon>Rossellomorea</taxon>
    </lineage>
</organism>
<sequence length="153" mass="18004">MNKTEYWDLSTNPTDETYHSLIKVLCDHSDTFYFITRKELSYDQDVLAEFDPHIIETYQTKEWANTITMGPPATVYLMKANEQTSKLLQHHANGLYDWIAPKLPEDLTFIKNSFTWFTSTTHEEFGGFSIRSDYYRKLIHTVPGLKVQRIELE</sequence>
<name>A0A5D4UMJ3_9BACI</name>
<dbReference type="EMBL" id="VTEZ01000001">
    <property type="protein sequence ID" value="TYS88171.1"/>
    <property type="molecule type" value="Genomic_DNA"/>
</dbReference>
<reference evidence="1 2" key="1">
    <citation type="submission" date="2019-08" db="EMBL/GenBank/DDBJ databases">
        <title>Bacillus genomes from the desert of Cuatro Cienegas, Coahuila.</title>
        <authorList>
            <person name="Olmedo-Alvarez G."/>
        </authorList>
    </citation>
    <scope>NUCLEOTIDE SEQUENCE [LARGE SCALE GENOMIC DNA]</scope>
    <source>
        <strain evidence="1 2">CH87b_3T</strain>
    </source>
</reference>